<dbReference type="AlphaFoldDB" id="A0A1V6P9W6"/>
<feature type="region of interest" description="Disordered" evidence="2">
    <location>
        <begin position="414"/>
        <end position="460"/>
    </location>
</feature>
<organism evidence="4 5">
    <name type="scientific">Penicillium decumbens</name>
    <dbReference type="NCBI Taxonomy" id="69771"/>
    <lineage>
        <taxon>Eukaryota</taxon>
        <taxon>Fungi</taxon>
        <taxon>Dikarya</taxon>
        <taxon>Ascomycota</taxon>
        <taxon>Pezizomycotina</taxon>
        <taxon>Eurotiomycetes</taxon>
        <taxon>Eurotiomycetidae</taxon>
        <taxon>Eurotiales</taxon>
        <taxon>Aspergillaceae</taxon>
        <taxon>Penicillium</taxon>
    </lineage>
</organism>
<feature type="compositionally biased region" description="Basic and acidic residues" evidence="2">
    <location>
        <begin position="473"/>
        <end position="498"/>
    </location>
</feature>
<feature type="compositionally biased region" description="Basic and acidic residues" evidence="2">
    <location>
        <begin position="180"/>
        <end position="200"/>
    </location>
</feature>
<evidence type="ECO:0000256" key="1">
    <source>
        <dbReference type="SAM" id="Coils"/>
    </source>
</evidence>
<sequence length="604" mass="67754">MAIMPRPTLRGFVRRTPDEPFDDGLAPPGKKQRTLWESGLRRKSSPDCLDTTRNDDATAETRRHPPLKSARPRMSTRRTRKASVSSIDTAVSDAQLDALGNTHANGNSVVKTPRVPDRDTPSGKASADLSRGARESPDPLDTISPAASRTSVKSRLRASSGATETENKPNKSSSTTRTTRQTEHEAEVADTVKSEDKRYALEAQLDNTTRSQPSHKSEGVKSEQPDPAPIADGRRSLRSADTGSRCKSELAQYFYNYEQIISLEAPKPEMLGATTTITLINNLSEPLPLPSTPDPMPFGNPLDKLYNCEEITLPELKSKSTGVDPLSEELYSRAHRRFERQEKQLRNIERDRAQHKEQQIEQLLEDLRGHDWLRVMGLTGVHESEKKLYEPKRQILIQEMVALVKKFQAWRDEERRRKLAKDKPLPIGEAESRRTRKRSRLEDNDPDSSPLPETASTPDLNDVDALAAQQLHQEARSADAKRRKSVSEPRKPKIRPDDTASNEMANAKHPKPQPSNPPPISAPFYPVLDRPFTSFFEDRHARDLAVAAITGNRRGRTHNVLAFGQPIPEVEESEFQPAPELLTDEALQASQRQRRRLKRQSAAG</sequence>
<feature type="compositionally biased region" description="Pro residues" evidence="2">
    <location>
        <begin position="512"/>
        <end position="521"/>
    </location>
</feature>
<name>A0A1V6P9W6_PENDC</name>
<feature type="compositionally biased region" description="Basic and acidic residues" evidence="2">
    <location>
        <begin position="215"/>
        <end position="224"/>
    </location>
</feature>
<dbReference type="Pfam" id="PF15460">
    <property type="entry name" value="SAS4"/>
    <property type="match status" value="1"/>
</dbReference>
<feature type="compositionally biased region" description="Basic and acidic residues" evidence="2">
    <location>
        <begin position="414"/>
        <end position="424"/>
    </location>
</feature>
<dbReference type="GO" id="GO:0033255">
    <property type="term" value="C:SAS acetyltransferase complex"/>
    <property type="evidence" value="ECO:0007669"/>
    <property type="project" value="InterPro"/>
</dbReference>
<keyword evidence="1" id="KW-0175">Coiled coil</keyword>
<dbReference type="PANTHER" id="PTHR38422">
    <property type="entry name" value="SOMETHING ABOUT SILENCING PROTEIN 4"/>
    <property type="match status" value="1"/>
</dbReference>
<comment type="caution">
    <text evidence="4">The sequence shown here is derived from an EMBL/GenBank/DDBJ whole genome shotgun (WGS) entry which is preliminary data.</text>
</comment>
<dbReference type="PANTHER" id="PTHR38422:SF1">
    <property type="entry name" value="SOMETHING ABOUT SILENCING PROTEIN 4"/>
    <property type="match status" value="1"/>
</dbReference>
<reference evidence="5" key="1">
    <citation type="journal article" date="2017" name="Nat. Microbiol.">
        <title>Global analysis of biosynthetic gene clusters reveals vast potential of secondary metabolite production in Penicillium species.</title>
        <authorList>
            <person name="Nielsen J.C."/>
            <person name="Grijseels S."/>
            <person name="Prigent S."/>
            <person name="Ji B."/>
            <person name="Dainat J."/>
            <person name="Nielsen K.F."/>
            <person name="Frisvad J.C."/>
            <person name="Workman M."/>
            <person name="Nielsen J."/>
        </authorList>
    </citation>
    <scope>NUCLEOTIDE SEQUENCE [LARGE SCALE GENOMIC DNA]</scope>
    <source>
        <strain evidence="5">IBT 11843</strain>
    </source>
</reference>
<dbReference type="EMBL" id="MDYL01000013">
    <property type="protein sequence ID" value="OQD73804.1"/>
    <property type="molecule type" value="Genomic_DNA"/>
</dbReference>
<feature type="compositionally biased region" description="Polar residues" evidence="2">
    <location>
        <begin position="205"/>
        <end position="214"/>
    </location>
</feature>
<dbReference type="InterPro" id="IPR029184">
    <property type="entry name" value="Sas4_dom"/>
</dbReference>
<dbReference type="InterPro" id="IPR038988">
    <property type="entry name" value="Sas4"/>
</dbReference>
<feature type="region of interest" description="Disordered" evidence="2">
    <location>
        <begin position="1"/>
        <end position="243"/>
    </location>
</feature>
<dbReference type="OMA" id="PEAIDSC"/>
<accession>A0A1V6P9W6</accession>
<dbReference type="OrthoDB" id="1938992at2759"/>
<evidence type="ECO:0000259" key="3">
    <source>
        <dbReference type="Pfam" id="PF15460"/>
    </source>
</evidence>
<feature type="compositionally biased region" description="Basic and acidic residues" evidence="2">
    <location>
        <begin position="50"/>
        <end position="63"/>
    </location>
</feature>
<dbReference type="GO" id="GO:0004402">
    <property type="term" value="F:histone acetyltransferase activity"/>
    <property type="evidence" value="ECO:0007669"/>
    <property type="project" value="TreeGrafter"/>
</dbReference>
<feature type="compositionally biased region" description="Basic residues" evidence="2">
    <location>
        <begin position="64"/>
        <end position="81"/>
    </location>
</feature>
<feature type="coiled-coil region" evidence="1">
    <location>
        <begin position="331"/>
        <end position="370"/>
    </location>
</feature>
<dbReference type="Proteomes" id="UP000191522">
    <property type="component" value="Unassembled WGS sequence"/>
</dbReference>
<feature type="region of interest" description="Disordered" evidence="2">
    <location>
        <begin position="472"/>
        <end position="524"/>
    </location>
</feature>
<evidence type="ECO:0000313" key="5">
    <source>
        <dbReference type="Proteomes" id="UP000191522"/>
    </source>
</evidence>
<evidence type="ECO:0000256" key="2">
    <source>
        <dbReference type="SAM" id="MobiDB-lite"/>
    </source>
</evidence>
<feature type="domain" description="Something about silencing protein 4" evidence="3">
    <location>
        <begin position="324"/>
        <end position="418"/>
    </location>
</feature>
<proteinExistence type="predicted"/>
<gene>
    <name evidence="4" type="ORF">PENDEC_c013G01396</name>
</gene>
<keyword evidence="5" id="KW-1185">Reference proteome</keyword>
<evidence type="ECO:0000313" key="4">
    <source>
        <dbReference type="EMBL" id="OQD73804.1"/>
    </source>
</evidence>
<protein>
    <recommendedName>
        <fullName evidence="3">Something about silencing protein 4 domain-containing protein</fullName>
    </recommendedName>
</protein>